<evidence type="ECO:0000313" key="2">
    <source>
        <dbReference type="Proteomes" id="UP000308267"/>
    </source>
</evidence>
<dbReference type="Proteomes" id="UP000308267">
    <property type="component" value="Unassembled WGS sequence"/>
</dbReference>
<evidence type="ECO:0000313" key="1">
    <source>
        <dbReference type="EMBL" id="TGZ63373.1"/>
    </source>
</evidence>
<proteinExistence type="predicted"/>
<gene>
    <name evidence="1" type="ORF">CRM22_006972</name>
</gene>
<dbReference type="AlphaFoldDB" id="A0A4S2LIG0"/>
<dbReference type="InterPro" id="IPR034596">
    <property type="entry name" value="Ribosomal_mL52"/>
</dbReference>
<protein>
    <submittedName>
        <fullName evidence="1">Uncharacterized protein</fullName>
    </submittedName>
</protein>
<organism evidence="1 2">
    <name type="scientific">Opisthorchis felineus</name>
    <dbReference type="NCBI Taxonomy" id="147828"/>
    <lineage>
        <taxon>Eukaryota</taxon>
        <taxon>Metazoa</taxon>
        <taxon>Spiralia</taxon>
        <taxon>Lophotrochozoa</taxon>
        <taxon>Platyhelminthes</taxon>
        <taxon>Trematoda</taxon>
        <taxon>Digenea</taxon>
        <taxon>Opisthorchiida</taxon>
        <taxon>Opisthorchiata</taxon>
        <taxon>Opisthorchiidae</taxon>
        <taxon>Opisthorchis</taxon>
    </lineage>
</organism>
<name>A0A4S2LIG0_OPIFE</name>
<dbReference type="GO" id="GO:0005762">
    <property type="term" value="C:mitochondrial large ribosomal subunit"/>
    <property type="evidence" value="ECO:0007669"/>
    <property type="project" value="InterPro"/>
</dbReference>
<sequence length="192" mass="22066">MPHITSLNLALARSFHCSRILSSGGLFRARRRLPPSNNEWGPLTDRPDFSVIGKPDPRFTSEGQRRRAIKNYQFAWMIAVQTVGGSHIPIKPKVGQHFVITTDWGFLGTIDQDVHVIKADGKRNFAYDVENWIGTHVEAHVDQLGEKQCKVRLTVSSRVKNPLQKYLIHPFARLYYSNWLTHSLLNFQLRYS</sequence>
<accession>A0A4S2LIG0</accession>
<comment type="caution">
    <text evidence="1">The sequence shown here is derived from an EMBL/GenBank/DDBJ whole genome shotgun (WGS) entry which is preliminary data.</text>
</comment>
<dbReference type="GO" id="GO:0032543">
    <property type="term" value="P:mitochondrial translation"/>
    <property type="evidence" value="ECO:0007669"/>
    <property type="project" value="InterPro"/>
</dbReference>
<dbReference type="GO" id="GO:0003735">
    <property type="term" value="F:structural constituent of ribosome"/>
    <property type="evidence" value="ECO:0007669"/>
    <property type="project" value="InterPro"/>
</dbReference>
<dbReference type="OrthoDB" id="10249237at2759"/>
<dbReference type="EMBL" id="SJOL01007204">
    <property type="protein sequence ID" value="TGZ63373.1"/>
    <property type="molecule type" value="Genomic_DNA"/>
</dbReference>
<reference evidence="1 2" key="1">
    <citation type="journal article" date="2019" name="BMC Genomics">
        <title>New insights from Opisthorchis felineus genome: update on genomics of the epidemiologically important liver flukes.</title>
        <authorList>
            <person name="Ershov N.I."/>
            <person name="Mordvinov V.A."/>
            <person name="Prokhortchouk E.B."/>
            <person name="Pakharukova M.Y."/>
            <person name="Gunbin K.V."/>
            <person name="Ustyantsev K."/>
            <person name="Genaev M.A."/>
            <person name="Blinov A.G."/>
            <person name="Mazur A."/>
            <person name="Boulygina E."/>
            <person name="Tsygankova S."/>
            <person name="Khrameeva E."/>
            <person name="Chekanov N."/>
            <person name="Fan G."/>
            <person name="Xiao A."/>
            <person name="Zhang H."/>
            <person name="Xu X."/>
            <person name="Yang H."/>
            <person name="Solovyev V."/>
            <person name="Lee S.M."/>
            <person name="Liu X."/>
            <person name="Afonnikov D.A."/>
            <person name="Skryabin K.G."/>
        </authorList>
    </citation>
    <scope>NUCLEOTIDE SEQUENCE [LARGE SCALE GENOMIC DNA]</scope>
    <source>
        <strain evidence="1">AK-0245</strain>
        <tissue evidence="1">Whole organism</tissue>
    </source>
</reference>
<dbReference type="Pfam" id="PF18699">
    <property type="entry name" value="MRPL52"/>
    <property type="match status" value="1"/>
</dbReference>
<keyword evidence="2" id="KW-1185">Reference proteome</keyword>